<dbReference type="AlphaFoldDB" id="A0A556B246"/>
<evidence type="ECO:0000256" key="1">
    <source>
        <dbReference type="ARBA" id="ARBA00022801"/>
    </source>
</evidence>
<keyword evidence="1" id="KW-0378">Hydrolase</keyword>
<dbReference type="Pfam" id="PF00300">
    <property type="entry name" value="His_Phos_1"/>
    <property type="match status" value="1"/>
</dbReference>
<comment type="caution">
    <text evidence="2">The sequence shown here is derived from an EMBL/GenBank/DDBJ whole genome shotgun (WGS) entry which is preliminary data.</text>
</comment>
<accession>A0A556B246</accession>
<sequence length="231" mass="24917">MGRILLVRHGQASLMGDDYDALSEVGHAQGRLLGEWLSARGERFAHVVMGSLKRHAQTAEACLAALGEAAAAPHIDAGLDEYRHEDMVARYAPEFADRAAMKAWLARSENPRKAFQQVFAAAFDRWVSGAHDEDYPIAWSAFRARSVAALEQVAAACGSGESALVFTSGGPIAGIVQHVLGMPDDRVAGLHFPLFNGGLTQLLTRPGSVGLSYFNAIGYLEEAGRDYVTYR</sequence>
<dbReference type="InterPro" id="IPR029033">
    <property type="entry name" value="His_PPase_superfam"/>
</dbReference>
<dbReference type="EMBL" id="VLTJ01000001">
    <property type="protein sequence ID" value="TSH99234.1"/>
    <property type="molecule type" value="Genomic_DNA"/>
</dbReference>
<name>A0A556B246_9BURK</name>
<organism evidence="2 3">
    <name type="scientific">Verticiella sediminum</name>
    <dbReference type="NCBI Taxonomy" id="1247510"/>
    <lineage>
        <taxon>Bacteria</taxon>
        <taxon>Pseudomonadati</taxon>
        <taxon>Pseudomonadota</taxon>
        <taxon>Betaproteobacteria</taxon>
        <taxon>Burkholderiales</taxon>
        <taxon>Alcaligenaceae</taxon>
        <taxon>Verticiella</taxon>
    </lineage>
</organism>
<dbReference type="CDD" id="cd07067">
    <property type="entry name" value="HP_PGM_like"/>
    <property type="match status" value="1"/>
</dbReference>
<dbReference type="SUPFAM" id="SSF53254">
    <property type="entry name" value="Phosphoglycerate mutase-like"/>
    <property type="match status" value="1"/>
</dbReference>
<evidence type="ECO:0000313" key="3">
    <source>
        <dbReference type="Proteomes" id="UP000318405"/>
    </source>
</evidence>
<reference evidence="2 3" key="1">
    <citation type="submission" date="2019-07" db="EMBL/GenBank/DDBJ databases">
        <title>Qingshengfaniella alkalisoli gen. nov., sp. nov., isolated from saline soil.</title>
        <authorList>
            <person name="Xu L."/>
            <person name="Huang X.-X."/>
            <person name="Sun J.-Q."/>
        </authorList>
    </citation>
    <scope>NUCLEOTIDE SEQUENCE [LARGE SCALE GENOMIC DNA]</scope>
    <source>
        <strain evidence="2 3">DSM 27279</strain>
    </source>
</reference>
<keyword evidence="3" id="KW-1185">Reference proteome</keyword>
<protein>
    <submittedName>
        <fullName evidence="2">Histidine phosphatase family protein</fullName>
    </submittedName>
</protein>
<dbReference type="GO" id="GO:0016787">
    <property type="term" value="F:hydrolase activity"/>
    <property type="evidence" value="ECO:0007669"/>
    <property type="project" value="UniProtKB-KW"/>
</dbReference>
<dbReference type="OrthoDB" id="9810154at2"/>
<gene>
    <name evidence="2" type="ORF">FOZ76_00430</name>
</gene>
<dbReference type="SMART" id="SM00855">
    <property type="entry name" value="PGAM"/>
    <property type="match status" value="1"/>
</dbReference>
<dbReference type="InterPro" id="IPR051021">
    <property type="entry name" value="Mito_Ser/Thr_phosphatase"/>
</dbReference>
<dbReference type="RefSeq" id="WP_143946143.1">
    <property type="nucleotide sequence ID" value="NZ_BAABMB010000001.1"/>
</dbReference>
<evidence type="ECO:0000313" key="2">
    <source>
        <dbReference type="EMBL" id="TSH99234.1"/>
    </source>
</evidence>
<dbReference type="Proteomes" id="UP000318405">
    <property type="component" value="Unassembled WGS sequence"/>
</dbReference>
<dbReference type="Gene3D" id="3.40.50.1240">
    <property type="entry name" value="Phosphoglycerate mutase-like"/>
    <property type="match status" value="1"/>
</dbReference>
<dbReference type="PANTHER" id="PTHR20935">
    <property type="entry name" value="PHOSPHOGLYCERATE MUTASE-RELATED"/>
    <property type="match status" value="1"/>
</dbReference>
<proteinExistence type="predicted"/>
<dbReference type="PANTHER" id="PTHR20935:SF0">
    <property type="entry name" value="SERINE_THREONINE-PROTEIN PHOSPHATASE PGAM5, MITOCHONDRIAL"/>
    <property type="match status" value="1"/>
</dbReference>
<dbReference type="InterPro" id="IPR013078">
    <property type="entry name" value="His_Pase_superF_clade-1"/>
</dbReference>